<keyword evidence="4 14" id="KW-1134">Transmembrane beta strand</keyword>
<gene>
    <name evidence="18" type="ORF">GJA_3437</name>
</gene>
<comment type="similarity">
    <text evidence="2 14 15">Belongs to the TonB-dependent receptor family.</text>
</comment>
<dbReference type="InterPro" id="IPR012910">
    <property type="entry name" value="Plug_dom"/>
</dbReference>
<dbReference type="InterPro" id="IPR039426">
    <property type="entry name" value="TonB-dep_rcpt-like"/>
</dbReference>
<sequence length="759" mass="81592">MRGSGLSAAPQANGSFLVQRAAAAHGASPHTAVAATGAPVLSEVVVVGARTPTRITEIPSTAWIIASEQITAQARAGVPLKEMLGNLVPGLDIGPQGRTAFGQNLRGRSALVMIDGVSLNGSRALSRQFDSIDPFNIERIEVLSGASALYGGNATGGVINIVTRRAASSQLAFTSEAGLRSGLRNGDDLDWHVAQSLAGGNQQVFGRLGIVYGKTGAAYDGNGNGVIPDITQTDLQYNQSIDILGNLDLRLAQGRHLKLLAQVYDSGYRPGKALYLGRNLGGAIQLSAAPVNPALLDIRDGFSSDIKPRTKRHMFSADYHADQIAGGQDFYLQAYTRSEKLDFYPFPGIDNYVAGGVPGRALNYAASRQNTDTSGLKAVFAKQFDKVKLTYGVDYDHEQFEGKQVLFDTAQALQSGGLVFRQSAQLGRYPGFKTDIYALYGQADWRIGQTLSLSGGVRRQRADIEVDDFVQAAQQRLIAAGIGRSAQAIPGGKNSYEVTLFNAGLLYKLSPQQQAWTNYSEGFELADPAKYYGQGNYTLAGGATGTWNLLNSINAGAAPMSGIKTRQLEAGWRHRGGPLALQTALFYSKSDKAIDVNRSTFDITLVDQKVRNIGLEGQVNYSVDEQWDTGANWLAIITQQQGNGDWNKRDVTVSSPSKLTSYVGWKQAALALRLQGTQVFALADASGKRLTGYALFDLLGAYRLPKGTLSFGIQNLLNRDYTTTWGQRSKILYGGLIAAQALDYKGRGRSFGVTYALDY</sequence>
<evidence type="ECO:0000256" key="9">
    <source>
        <dbReference type="ARBA" id="ARBA00023065"/>
    </source>
</evidence>
<dbReference type="GO" id="GO:0044718">
    <property type="term" value="P:siderophore transmembrane transport"/>
    <property type="evidence" value="ECO:0007669"/>
    <property type="project" value="TreeGrafter"/>
</dbReference>
<keyword evidence="9" id="KW-0406">Ion transport</keyword>
<evidence type="ECO:0000256" key="1">
    <source>
        <dbReference type="ARBA" id="ARBA00004571"/>
    </source>
</evidence>
<evidence type="ECO:0000256" key="13">
    <source>
        <dbReference type="ARBA" id="ARBA00023237"/>
    </source>
</evidence>
<evidence type="ECO:0000256" key="10">
    <source>
        <dbReference type="ARBA" id="ARBA00023077"/>
    </source>
</evidence>
<feature type="domain" description="TonB-dependent receptor plug" evidence="17">
    <location>
        <begin position="56"/>
        <end position="158"/>
    </location>
</feature>
<comment type="subcellular location">
    <subcellularLocation>
        <location evidence="1 14">Cell outer membrane</location>
        <topology evidence="1 14">Multi-pass membrane protein</topology>
    </subcellularLocation>
</comment>
<evidence type="ECO:0000256" key="15">
    <source>
        <dbReference type="RuleBase" id="RU003357"/>
    </source>
</evidence>
<keyword evidence="13 14" id="KW-0998">Cell outer membrane</keyword>
<dbReference type="NCBIfam" id="TIGR01783">
    <property type="entry name" value="TonB-siderophor"/>
    <property type="match status" value="1"/>
</dbReference>
<dbReference type="EMBL" id="HG322949">
    <property type="protein sequence ID" value="CDG84055.1"/>
    <property type="molecule type" value="Genomic_DNA"/>
</dbReference>
<dbReference type="GO" id="GO:0038023">
    <property type="term" value="F:signaling receptor activity"/>
    <property type="evidence" value="ECO:0007669"/>
    <property type="project" value="InterPro"/>
</dbReference>
<accession>W0V8Z5</accession>
<dbReference type="STRING" id="1349767.GJA_3437"/>
<evidence type="ECO:0000256" key="8">
    <source>
        <dbReference type="ARBA" id="ARBA00023004"/>
    </source>
</evidence>
<evidence type="ECO:0000313" key="19">
    <source>
        <dbReference type="Proteomes" id="UP000027604"/>
    </source>
</evidence>
<evidence type="ECO:0000259" key="16">
    <source>
        <dbReference type="Pfam" id="PF00593"/>
    </source>
</evidence>
<feature type="domain" description="TonB-dependent receptor-like beta-barrel" evidence="16">
    <location>
        <begin position="291"/>
        <end position="716"/>
    </location>
</feature>
<dbReference type="Gene3D" id="2.170.130.10">
    <property type="entry name" value="TonB-dependent receptor, plug domain"/>
    <property type="match status" value="1"/>
</dbReference>
<protein>
    <submittedName>
        <fullName evidence="18">TonB-dependent siderophore receptor family protein</fullName>
    </submittedName>
</protein>
<dbReference type="Pfam" id="PF00593">
    <property type="entry name" value="TonB_dep_Rec_b-barrel"/>
    <property type="match status" value="1"/>
</dbReference>
<reference evidence="18 19" key="1">
    <citation type="journal article" date="2015" name="Genome Announc.">
        <title>Genome Sequence of Mushroom Soft-Rot Pathogen Janthinobacterium agaricidamnosum.</title>
        <authorList>
            <person name="Graupner K."/>
            <person name="Lackner G."/>
            <person name="Hertweck C."/>
        </authorList>
    </citation>
    <scope>NUCLEOTIDE SEQUENCE [LARGE SCALE GENOMIC DNA]</scope>
    <source>
        <strain evidence="19">NBRC 102515 / DSM 9628</strain>
    </source>
</reference>
<evidence type="ECO:0000256" key="3">
    <source>
        <dbReference type="ARBA" id="ARBA00022448"/>
    </source>
</evidence>
<evidence type="ECO:0000256" key="14">
    <source>
        <dbReference type="PROSITE-ProRule" id="PRU01360"/>
    </source>
</evidence>
<dbReference type="PATRIC" id="fig|1349767.4.peg.42"/>
<evidence type="ECO:0000256" key="6">
    <source>
        <dbReference type="ARBA" id="ARBA00022692"/>
    </source>
</evidence>
<dbReference type="InterPro" id="IPR010105">
    <property type="entry name" value="TonB_sidphr_rcpt"/>
</dbReference>
<dbReference type="PANTHER" id="PTHR30069:SF42">
    <property type="entry name" value="FERRIC AEROBACTIN RECEPTOR"/>
    <property type="match status" value="1"/>
</dbReference>
<dbReference type="CDD" id="cd01347">
    <property type="entry name" value="ligand_gated_channel"/>
    <property type="match status" value="1"/>
</dbReference>
<keyword evidence="5" id="KW-0410">Iron transport</keyword>
<keyword evidence="7" id="KW-0732">Signal</keyword>
<dbReference type="Gene3D" id="2.40.170.20">
    <property type="entry name" value="TonB-dependent receptor, beta-barrel domain"/>
    <property type="match status" value="1"/>
</dbReference>
<keyword evidence="12 18" id="KW-0675">Receptor</keyword>
<dbReference type="GO" id="GO:0009279">
    <property type="term" value="C:cell outer membrane"/>
    <property type="evidence" value="ECO:0007669"/>
    <property type="project" value="UniProtKB-SubCell"/>
</dbReference>
<dbReference type="Proteomes" id="UP000027604">
    <property type="component" value="Chromosome I"/>
</dbReference>
<organism evidence="18 19">
    <name type="scientific">Janthinobacterium agaricidamnosum NBRC 102515 = DSM 9628</name>
    <dbReference type="NCBI Taxonomy" id="1349767"/>
    <lineage>
        <taxon>Bacteria</taxon>
        <taxon>Pseudomonadati</taxon>
        <taxon>Pseudomonadota</taxon>
        <taxon>Betaproteobacteria</taxon>
        <taxon>Burkholderiales</taxon>
        <taxon>Oxalobacteraceae</taxon>
        <taxon>Janthinobacterium</taxon>
    </lineage>
</organism>
<keyword evidence="19" id="KW-1185">Reference proteome</keyword>
<name>W0V8Z5_9BURK</name>
<dbReference type="Pfam" id="PF07715">
    <property type="entry name" value="Plug"/>
    <property type="match status" value="1"/>
</dbReference>
<dbReference type="PANTHER" id="PTHR30069">
    <property type="entry name" value="TONB-DEPENDENT OUTER MEMBRANE RECEPTOR"/>
    <property type="match status" value="1"/>
</dbReference>
<evidence type="ECO:0000313" key="18">
    <source>
        <dbReference type="EMBL" id="CDG84055.1"/>
    </source>
</evidence>
<keyword evidence="11 14" id="KW-0472">Membrane</keyword>
<evidence type="ECO:0000256" key="12">
    <source>
        <dbReference type="ARBA" id="ARBA00023170"/>
    </source>
</evidence>
<dbReference type="InterPro" id="IPR036942">
    <property type="entry name" value="Beta-barrel_TonB_sf"/>
</dbReference>
<dbReference type="FunFam" id="2.40.170.20:FF:000007">
    <property type="entry name" value="Ferric aerobactin receptor"/>
    <property type="match status" value="1"/>
</dbReference>
<dbReference type="InterPro" id="IPR037066">
    <property type="entry name" value="Plug_dom_sf"/>
</dbReference>
<proteinExistence type="inferred from homology"/>
<evidence type="ECO:0000256" key="7">
    <source>
        <dbReference type="ARBA" id="ARBA00022729"/>
    </source>
</evidence>
<dbReference type="InterPro" id="IPR000531">
    <property type="entry name" value="Beta-barrel_TonB"/>
</dbReference>
<dbReference type="eggNOG" id="COG4206">
    <property type="taxonomic scope" value="Bacteria"/>
</dbReference>
<evidence type="ECO:0000256" key="2">
    <source>
        <dbReference type="ARBA" id="ARBA00009810"/>
    </source>
</evidence>
<keyword evidence="8" id="KW-0408">Iron</keyword>
<dbReference type="AlphaFoldDB" id="W0V8Z5"/>
<evidence type="ECO:0000256" key="5">
    <source>
        <dbReference type="ARBA" id="ARBA00022496"/>
    </source>
</evidence>
<keyword evidence="6 14" id="KW-0812">Transmembrane</keyword>
<dbReference type="HOGENOM" id="CLU_015930_1_0_4"/>
<keyword evidence="10 15" id="KW-0798">TonB box</keyword>
<evidence type="ECO:0000259" key="17">
    <source>
        <dbReference type="Pfam" id="PF07715"/>
    </source>
</evidence>
<dbReference type="GO" id="GO:0015344">
    <property type="term" value="F:siderophore uptake transmembrane transporter activity"/>
    <property type="evidence" value="ECO:0007669"/>
    <property type="project" value="TreeGrafter"/>
</dbReference>
<dbReference type="PROSITE" id="PS52016">
    <property type="entry name" value="TONB_DEPENDENT_REC_3"/>
    <property type="match status" value="1"/>
</dbReference>
<dbReference type="KEGG" id="jag:GJA_3437"/>
<evidence type="ECO:0000256" key="4">
    <source>
        <dbReference type="ARBA" id="ARBA00022452"/>
    </source>
</evidence>
<keyword evidence="3 14" id="KW-0813">Transport</keyword>
<evidence type="ECO:0000256" key="11">
    <source>
        <dbReference type="ARBA" id="ARBA00023136"/>
    </source>
</evidence>
<dbReference type="SUPFAM" id="SSF56935">
    <property type="entry name" value="Porins"/>
    <property type="match status" value="1"/>
</dbReference>